<name>A0AAN9M1C5_CANGL</name>
<dbReference type="AlphaFoldDB" id="A0AAN9M1C5"/>
<dbReference type="EMBL" id="JAYMYQ010000003">
    <property type="protein sequence ID" value="KAK7345914.1"/>
    <property type="molecule type" value="Genomic_DNA"/>
</dbReference>
<organism evidence="1 2">
    <name type="scientific">Canavalia gladiata</name>
    <name type="common">Sword bean</name>
    <name type="synonym">Dolichos gladiatus</name>
    <dbReference type="NCBI Taxonomy" id="3824"/>
    <lineage>
        <taxon>Eukaryota</taxon>
        <taxon>Viridiplantae</taxon>
        <taxon>Streptophyta</taxon>
        <taxon>Embryophyta</taxon>
        <taxon>Tracheophyta</taxon>
        <taxon>Spermatophyta</taxon>
        <taxon>Magnoliopsida</taxon>
        <taxon>eudicotyledons</taxon>
        <taxon>Gunneridae</taxon>
        <taxon>Pentapetalae</taxon>
        <taxon>rosids</taxon>
        <taxon>fabids</taxon>
        <taxon>Fabales</taxon>
        <taxon>Fabaceae</taxon>
        <taxon>Papilionoideae</taxon>
        <taxon>50 kb inversion clade</taxon>
        <taxon>NPAAA clade</taxon>
        <taxon>indigoferoid/millettioid clade</taxon>
        <taxon>Phaseoleae</taxon>
        <taxon>Canavalia</taxon>
    </lineage>
</organism>
<protein>
    <submittedName>
        <fullName evidence="1">Uncharacterized protein</fullName>
    </submittedName>
</protein>
<dbReference type="Proteomes" id="UP001367508">
    <property type="component" value="Unassembled WGS sequence"/>
</dbReference>
<reference evidence="1 2" key="1">
    <citation type="submission" date="2024-01" db="EMBL/GenBank/DDBJ databases">
        <title>The genomes of 5 underutilized Papilionoideae crops provide insights into root nodulation and disease resistanc.</title>
        <authorList>
            <person name="Jiang F."/>
        </authorList>
    </citation>
    <scope>NUCLEOTIDE SEQUENCE [LARGE SCALE GENOMIC DNA]</scope>
    <source>
        <strain evidence="1">LVBAO_FW01</strain>
        <tissue evidence="1">Leaves</tissue>
    </source>
</reference>
<proteinExistence type="predicted"/>
<evidence type="ECO:0000313" key="1">
    <source>
        <dbReference type="EMBL" id="KAK7345914.1"/>
    </source>
</evidence>
<gene>
    <name evidence="1" type="ORF">VNO77_16530</name>
</gene>
<keyword evidence="2" id="KW-1185">Reference proteome</keyword>
<accession>A0AAN9M1C5</accession>
<comment type="caution">
    <text evidence="1">The sequence shown here is derived from an EMBL/GenBank/DDBJ whole genome shotgun (WGS) entry which is preliminary data.</text>
</comment>
<sequence length="87" mass="10026">MSAMRVIIVILIPPYPGFQPEILPKDSLEFLIVIPTPWKNEANFDDLAVRNIWVSELDGLRGRMWTVSYCCFRTESRELGNSGRILE</sequence>
<evidence type="ECO:0000313" key="2">
    <source>
        <dbReference type="Proteomes" id="UP001367508"/>
    </source>
</evidence>